<evidence type="ECO:0000256" key="1">
    <source>
        <dbReference type="ARBA" id="ARBA00004123"/>
    </source>
</evidence>
<dbReference type="Gene3D" id="4.10.240.10">
    <property type="entry name" value="Zn(2)-C6 fungal-type DNA-binding domain"/>
    <property type="match status" value="1"/>
</dbReference>
<evidence type="ECO:0000256" key="5">
    <source>
        <dbReference type="ARBA" id="ARBA00023163"/>
    </source>
</evidence>
<dbReference type="PANTHER" id="PTHR47338:SF5">
    <property type="entry name" value="ZN(II)2CYS6 TRANSCRIPTION FACTOR (EUROFUNG)"/>
    <property type="match status" value="1"/>
</dbReference>
<dbReference type="PROSITE" id="PS50048">
    <property type="entry name" value="ZN2_CY6_FUNGAL_2"/>
    <property type="match status" value="1"/>
</dbReference>
<dbReference type="SUPFAM" id="SSF57701">
    <property type="entry name" value="Zn2/Cys6 DNA-binding domain"/>
    <property type="match status" value="1"/>
</dbReference>
<gene>
    <name evidence="9" type="ORF">N7509_003329</name>
</gene>
<evidence type="ECO:0000256" key="4">
    <source>
        <dbReference type="ARBA" id="ARBA00023125"/>
    </source>
</evidence>
<dbReference type="RefSeq" id="XP_056490700.1">
    <property type="nucleotide sequence ID" value="XM_056627966.1"/>
</dbReference>
<comment type="subcellular location">
    <subcellularLocation>
        <location evidence="1">Nucleus</location>
    </subcellularLocation>
</comment>
<dbReference type="Pfam" id="PF00172">
    <property type="entry name" value="Zn_clus"/>
    <property type="match status" value="1"/>
</dbReference>
<keyword evidence="10" id="KW-1185">Reference proteome</keyword>
<sequence>MAKSKVSKPARITVACNACRSRKQKCSGDKPVCGQCLENNRPCDWPEQLRRGPAKGHVEALEHRLQVTEGVLFRLLSQVSDAQLSNAFPRDGAISRDGTGTYMPLARLDRRGIDEWAQFPLDNAQNIREWQHLLTGQSAVDSGTLPNKADQSPVHRHQDSGVKRKHQESGENGYQDTISEQDYLPMVSPGISLPHQRHEQPLLSPVTARPHLDQYWLSFEAATRKSQMENKVDFSGPLDLPTEGQGPIESQAVEAVQISSNWEGAPSANFQQQFLW</sequence>
<dbReference type="GO" id="GO:0000981">
    <property type="term" value="F:DNA-binding transcription factor activity, RNA polymerase II-specific"/>
    <property type="evidence" value="ECO:0007669"/>
    <property type="project" value="InterPro"/>
</dbReference>
<dbReference type="GO" id="GO:0005634">
    <property type="term" value="C:nucleus"/>
    <property type="evidence" value="ECO:0007669"/>
    <property type="project" value="UniProtKB-SubCell"/>
</dbReference>
<keyword evidence="5" id="KW-0804">Transcription</keyword>
<evidence type="ECO:0000256" key="3">
    <source>
        <dbReference type="ARBA" id="ARBA00023015"/>
    </source>
</evidence>
<proteinExistence type="predicted"/>
<dbReference type="SMART" id="SM00066">
    <property type="entry name" value="GAL4"/>
    <property type="match status" value="1"/>
</dbReference>
<organism evidence="9 10">
    <name type="scientific">Penicillium cosmopolitanum</name>
    <dbReference type="NCBI Taxonomy" id="1131564"/>
    <lineage>
        <taxon>Eukaryota</taxon>
        <taxon>Fungi</taxon>
        <taxon>Dikarya</taxon>
        <taxon>Ascomycota</taxon>
        <taxon>Pezizomycotina</taxon>
        <taxon>Eurotiomycetes</taxon>
        <taxon>Eurotiomycetidae</taxon>
        <taxon>Eurotiales</taxon>
        <taxon>Aspergillaceae</taxon>
        <taxon>Penicillium</taxon>
    </lineage>
</organism>
<keyword evidence="3" id="KW-0805">Transcription regulation</keyword>
<evidence type="ECO:0000256" key="6">
    <source>
        <dbReference type="ARBA" id="ARBA00023242"/>
    </source>
</evidence>
<name>A0A9W9W4Q9_9EURO</name>
<evidence type="ECO:0000313" key="10">
    <source>
        <dbReference type="Proteomes" id="UP001147747"/>
    </source>
</evidence>
<dbReference type="AlphaFoldDB" id="A0A9W9W4Q9"/>
<evidence type="ECO:0000256" key="7">
    <source>
        <dbReference type="SAM" id="MobiDB-lite"/>
    </source>
</evidence>
<keyword evidence="2" id="KW-0479">Metal-binding</keyword>
<dbReference type="InterPro" id="IPR001138">
    <property type="entry name" value="Zn2Cys6_DnaBD"/>
</dbReference>
<keyword evidence="4" id="KW-0238">DNA-binding</keyword>
<dbReference type="InterPro" id="IPR050815">
    <property type="entry name" value="TF_fung"/>
</dbReference>
<evidence type="ECO:0000259" key="8">
    <source>
        <dbReference type="PROSITE" id="PS50048"/>
    </source>
</evidence>
<feature type="domain" description="Zn(2)-C6 fungal-type" evidence="8">
    <location>
        <begin position="15"/>
        <end position="45"/>
    </location>
</feature>
<dbReference type="OrthoDB" id="10261408at2759"/>
<evidence type="ECO:0000313" key="9">
    <source>
        <dbReference type="EMBL" id="KAJ5403458.1"/>
    </source>
</evidence>
<keyword evidence="6" id="KW-0539">Nucleus</keyword>
<comment type="caution">
    <text evidence="9">The sequence shown here is derived from an EMBL/GenBank/DDBJ whole genome shotgun (WGS) entry which is preliminary data.</text>
</comment>
<protein>
    <recommendedName>
        <fullName evidence="8">Zn(2)-C6 fungal-type domain-containing protein</fullName>
    </recommendedName>
</protein>
<dbReference type="EMBL" id="JAPZBU010000005">
    <property type="protein sequence ID" value="KAJ5403458.1"/>
    <property type="molecule type" value="Genomic_DNA"/>
</dbReference>
<dbReference type="PROSITE" id="PS00463">
    <property type="entry name" value="ZN2_CY6_FUNGAL_1"/>
    <property type="match status" value="1"/>
</dbReference>
<dbReference type="GO" id="GO:0008270">
    <property type="term" value="F:zinc ion binding"/>
    <property type="evidence" value="ECO:0007669"/>
    <property type="project" value="InterPro"/>
</dbReference>
<dbReference type="Proteomes" id="UP001147747">
    <property type="component" value="Unassembled WGS sequence"/>
</dbReference>
<accession>A0A9W9W4Q9</accession>
<reference evidence="9" key="1">
    <citation type="submission" date="2022-12" db="EMBL/GenBank/DDBJ databases">
        <authorList>
            <person name="Petersen C."/>
        </authorList>
    </citation>
    <scope>NUCLEOTIDE SEQUENCE</scope>
    <source>
        <strain evidence="9">IBT 29677</strain>
    </source>
</reference>
<dbReference type="PANTHER" id="PTHR47338">
    <property type="entry name" value="ZN(II)2CYS6 TRANSCRIPTION FACTOR (EUROFUNG)-RELATED"/>
    <property type="match status" value="1"/>
</dbReference>
<dbReference type="CDD" id="cd00067">
    <property type="entry name" value="GAL4"/>
    <property type="match status" value="1"/>
</dbReference>
<dbReference type="GeneID" id="81366946"/>
<feature type="region of interest" description="Disordered" evidence="7">
    <location>
        <begin position="139"/>
        <end position="173"/>
    </location>
</feature>
<dbReference type="InterPro" id="IPR036864">
    <property type="entry name" value="Zn2-C6_fun-type_DNA-bd_sf"/>
</dbReference>
<reference evidence="9" key="2">
    <citation type="journal article" date="2023" name="IMA Fungus">
        <title>Comparative genomic study of the Penicillium genus elucidates a diverse pangenome and 15 lateral gene transfer events.</title>
        <authorList>
            <person name="Petersen C."/>
            <person name="Sorensen T."/>
            <person name="Nielsen M.R."/>
            <person name="Sondergaard T.E."/>
            <person name="Sorensen J.L."/>
            <person name="Fitzpatrick D.A."/>
            <person name="Frisvad J.C."/>
            <person name="Nielsen K.L."/>
        </authorList>
    </citation>
    <scope>NUCLEOTIDE SEQUENCE</scope>
    <source>
        <strain evidence="9">IBT 29677</strain>
    </source>
</reference>
<dbReference type="GO" id="GO:0003677">
    <property type="term" value="F:DNA binding"/>
    <property type="evidence" value="ECO:0007669"/>
    <property type="project" value="UniProtKB-KW"/>
</dbReference>
<evidence type="ECO:0000256" key="2">
    <source>
        <dbReference type="ARBA" id="ARBA00022723"/>
    </source>
</evidence>